<dbReference type="PROSITE" id="PS00107">
    <property type="entry name" value="PROTEIN_KINASE_ATP"/>
    <property type="match status" value="1"/>
</dbReference>
<evidence type="ECO:0000313" key="8">
    <source>
        <dbReference type="EMBL" id="GAA2390816.1"/>
    </source>
</evidence>
<keyword evidence="1" id="KW-0808">Transferase</keyword>
<dbReference type="Proteomes" id="UP001500058">
    <property type="component" value="Unassembled WGS sequence"/>
</dbReference>
<feature type="compositionally biased region" description="Low complexity" evidence="6">
    <location>
        <begin position="342"/>
        <end position="351"/>
    </location>
</feature>
<dbReference type="PANTHER" id="PTHR43289:SF34">
    <property type="entry name" value="SERINE_THREONINE-PROTEIN KINASE YBDM-RELATED"/>
    <property type="match status" value="1"/>
</dbReference>
<evidence type="ECO:0000256" key="5">
    <source>
        <dbReference type="PROSITE-ProRule" id="PRU10141"/>
    </source>
</evidence>
<feature type="domain" description="Protein kinase" evidence="7">
    <location>
        <begin position="15"/>
        <end position="280"/>
    </location>
</feature>
<dbReference type="InterPro" id="IPR011009">
    <property type="entry name" value="Kinase-like_dom_sf"/>
</dbReference>
<evidence type="ECO:0000256" key="4">
    <source>
        <dbReference type="ARBA" id="ARBA00022840"/>
    </source>
</evidence>
<keyword evidence="2 5" id="KW-0547">Nucleotide-binding</keyword>
<dbReference type="PROSITE" id="PS50011">
    <property type="entry name" value="PROTEIN_KINASE_DOM"/>
    <property type="match status" value="1"/>
</dbReference>
<reference evidence="9" key="1">
    <citation type="journal article" date="2019" name="Int. J. Syst. Evol. Microbiol.">
        <title>The Global Catalogue of Microorganisms (GCM) 10K type strain sequencing project: providing services to taxonomists for standard genome sequencing and annotation.</title>
        <authorList>
            <consortium name="The Broad Institute Genomics Platform"/>
            <consortium name="The Broad Institute Genome Sequencing Center for Infectious Disease"/>
            <person name="Wu L."/>
            <person name="Ma J."/>
        </authorList>
    </citation>
    <scope>NUCLEOTIDE SEQUENCE [LARGE SCALE GENOMIC DNA]</scope>
    <source>
        <strain evidence="9">JCM 6921</strain>
    </source>
</reference>
<evidence type="ECO:0000313" key="9">
    <source>
        <dbReference type="Proteomes" id="UP001500058"/>
    </source>
</evidence>
<dbReference type="Pfam" id="PF00069">
    <property type="entry name" value="Pkinase"/>
    <property type="match status" value="1"/>
</dbReference>
<comment type="caution">
    <text evidence="8">The sequence shown here is derived from an EMBL/GenBank/DDBJ whole genome shotgun (WGS) entry which is preliminary data.</text>
</comment>
<feature type="region of interest" description="Disordered" evidence="6">
    <location>
        <begin position="391"/>
        <end position="439"/>
    </location>
</feature>
<gene>
    <name evidence="8" type="ORF">GCM10010420_13420</name>
</gene>
<feature type="binding site" evidence="5">
    <location>
        <position position="43"/>
    </location>
    <ligand>
        <name>ATP</name>
        <dbReference type="ChEBI" id="CHEBI:30616"/>
    </ligand>
</feature>
<organism evidence="8 9">
    <name type="scientific">Streptomyces glaucosporus</name>
    <dbReference type="NCBI Taxonomy" id="284044"/>
    <lineage>
        <taxon>Bacteria</taxon>
        <taxon>Bacillati</taxon>
        <taxon>Actinomycetota</taxon>
        <taxon>Actinomycetes</taxon>
        <taxon>Kitasatosporales</taxon>
        <taxon>Streptomycetaceae</taxon>
        <taxon>Streptomyces</taxon>
    </lineage>
</organism>
<accession>A0ABP5V1N3</accession>
<dbReference type="InterPro" id="IPR008271">
    <property type="entry name" value="Ser/Thr_kinase_AS"/>
</dbReference>
<evidence type="ECO:0000256" key="1">
    <source>
        <dbReference type="ARBA" id="ARBA00022679"/>
    </source>
</evidence>
<keyword evidence="9" id="KW-1185">Reference proteome</keyword>
<feature type="compositionally biased region" description="Low complexity" evidence="6">
    <location>
        <begin position="396"/>
        <end position="439"/>
    </location>
</feature>
<evidence type="ECO:0000256" key="2">
    <source>
        <dbReference type="ARBA" id="ARBA00022741"/>
    </source>
</evidence>
<dbReference type="CDD" id="cd14014">
    <property type="entry name" value="STKc_PknB_like"/>
    <property type="match status" value="1"/>
</dbReference>
<dbReference type="EMBL" id="BAAATJ010000004">
    <property type="protein sequence ID" value="GAA2390816.1"/>
    <property type="molecule type" value="Genomic_DNA"/>
</dbReference>
<keyword evidence="3" id="KW-0418">Kinase</keyword>
<dbReference type="RefSeq" id="WP_344629927.1">
    <property type="nucleotide sequence ID" value="NZ_BAAATJ010000004.1"/>
</dbReference>
<dbReference type="InterPro" id="IPR017441">
    <property type="entry name" value="Protein_kinase_ATP_BS"/>
</dbReference>
<dbReference type="PANTHER" id="PTHR43289">
    <property type="entry name" value="MITOGEN-ACTIVATED PROTEIN KINASE KINASE KINASE 20-RELATED"/>
    <property type="match status" value="1"/>
</dbReference>
<dbReference type="InterPro" id="IPR000719">
    <property type="entry name" value="Prot_kinase_dom"/>
</dbReference>
<feature type="compositionally biased region" description="Pro residues" evidence="6">
    <location>
        <begin position="309"/>
        <end position="324"/>
    </location>
</feature>
<dbReference type="Gene3D" id="3.30.200.20">
    <property type="entry name" value="Phosphorylase Kinase, domain 1"/>
    <property type="match status" value="1"/>
</dbReference>
<protein>
    <recommendedName>
        <fullName evidence="7">Protein kinase domain-containing protein</fullName>
    </recommendedName>
</protein>
<dbReference type="PROSITE" id="PS00108">
    <property type="entry name" value="PROTEIN_KINASE_ST"/>
    <property type="match status" value="1"/>
</dbReference>
<dbReference type="SUPFAM" id="SSF56112">
    <property type="entry name" value="Protein kinase-like (PK-like)"/>
    <property type="match status" value="1"/>
</dbReference>
<evidence type="ECO:0000259" key="7">
    <source>
        <dbReference type="PROSITE" id="PS50011"/>
    </source>
</evidence>
<feature type="region of interest" description="Disordered" evidence="6">
    <location>
        <begin position="295"/>
        <end position="363"/>
    </location>
</feature>
<dbReference type="SMART" id="SM00220">
    <property type="entry name" value="S_TKc"/>
    <property type="match status" value="1"/>
</dbReference>
<feature type="region of interest" description="Disordered" evidence="6">
    <location>
        <begin position="516"/>
        <end position="539"/>
    </location>
</feature>
<keyword evidence="4 5" id="KW-0067">ATP-binding</keyword>
<evidence type="ECO:0000256" key="6">
    <source>
        <dbReference type="SAM" id="MobiDB-lite"/>
    </source>
</evidence>
<evidence type="ECO:0000256" key="3">
    <source>
        <dbReference type="ARBA" id="ARBA00022777"/>
    </source>
</evidence>
<dbReference type="Gene3D" id="1.10.510.10">
    <property type="entry name" value="Transferase(Phosphotransferase) domain 1"/>
    <property type="match status" value="1"/>
</dbReference>
<name>A0ABP5V1N3_9ACTN</name>
<sequence>MRALSPGDPSHIGAYRLLGRLGAGGMGDVFLGRSPGGRIVAVKLVRRELARQGEFRERFAREVEAARRVGGEWTAAVLDADTGAEVPWVATAYVAGPSLQSVVGEGYGPLPPASVRALAHRLALALASVHGAGLVHRDLKPSNILLTADGPRVIDFGIARALDTATGGGLTRTGAVIGSPGFMSPEQVRGERVTTASDVFSLGSVLAYAATGRMPFGPPGIGPHALMYRVAHDEPDLGGLPGELADLVRPCLAKEPGDRPSAEELAERTRTSGASAAAWLPAELLAELGSHASHLLDVDGPEPTVVDTPRPPDGPGAGPAPAPETGPDSGSASGAGSGAGAAAGAAPDSGAAPGGETGPSPARRRLTALGATLALLAAAVVFVVLRPDGGSGGNEPPGAEGTTGTAAATGSASPSESPRSSRSASPSRSASQAAGAARMPEALVGAWEGTVRTDDGMARPPRVRIELKAGARGQPLASYTRLGYFSLCQARSSLRSVDGDSITLGEARWTVERTVEGEGREECGEPPSGQKVELRSGDSVEWTGGGTTLELVRAASGPAPVPEEYLGTWEFIDLENNRTGRFLTIEQGRVGSQVVTTGGWAGCQYLQTLSTVNDGLGYGPQELSLDDDSEGADACERWASGSTVIEPSDDGGLLMWQMWDEGSEPGALVRAR</sequence>
<proteinExistence type="predicted"/>